<sequence>MGTGLGHYIPLVAYLGFWVMIVVSLVKNPLYGLYYLMPFLPYRTMRDHFLIYPLGSNMLTILIFAVIIGAFFRGKRLPPSKLFTVWLIYAAYLYCSMWLGTALGLSRAPLWLNDTNFVTWKDYILIPLVFVAASLVIEDRKAIRNIVFITAISLLFIDRASLMESLSHSWAAFDENKRDPGPLAWGANITAAFLAQFGMFFWGFLPFLKKGRYKLLCYALVAATLLATMYTFSRAAYLSVLVGVFMIGILKKRQLLIVLAVFLMVWQAVVPTAVRERVNMTENSNGQLEASAQERVDLWENAEKSFLHSPIVGNGYATFQLGEHVDNLRDTHNWYVKVAVETGIVGLIITFWLLQQMFALSFRLFFKAEDPLYKGLGLGLIAAMASCVIANFFGDRWTYLEITGLLWVLFGAAARANQLMQTAPEEAPAQLAAPSSDSVNPYMAYR</sequence>
<comment type="subcellular location">
    <subcellularLocation>
        <location evidence="1">Membrane</location>
        <topology evidence="1">Multi-pass membrane protein</topology>
    </subcellularLocation>
</comment>
<proteinExistence type="predicted"/>
<feature type="transmembrane region" description="Helical" evidence="5">
    <location>
        <begin position="84"/>
        <end position="105"/>
    </location>
</feature>
<dbReference type="InterPro" id="IPR007016">
    <property type="entry name" value="O-antigen_ligase-rel_domated"/>
</dbReference>
<name>A0A916RY77_9BACT</name>
<reference evidence="7" key="2">
    <citation type="submission" date="2020-09" db="EMBL/GenBank/DDBJ databases">
        <authorList>
            <person name="Sun Q."/>
            <person name="Zhou Y."/>
        </authorList>
    </citation>
    <scope>NUCLEOTIDE SEQUENCE</scope>
    <source>
        <strain evidence="7">CGMCC 1.15447</strain>
    </source>
</reference>
<organism evidence="7 8">
    <name type="scientific">Edaphobacter acidisoli</name>
    <dbReference type="NCBI Taxonomy" id="2040573"/>
    <lineage>
        <taxon>Bacteria</taxon>
        <taxon>Pseudomonadati</taxon>
        <taxon>Acidobacteriota</taxon>
        <taxon>Terriglobia</taxon>
        <taxon>Terriglobales</taxon>
        <taxon>Acidobacteriaceae</taxon>
        <taxon>Edaphobacter</taxon>
    </lineage>
</organism>
<evidence type="ECO:0000259" key="6">
    <source>
        <dbReference type="Pfam" id="PF04932"/>
    </source>
</evidence>
<feature type="domain" description="O-antigen ligase-related" evidence="6">
    <location>
        <begin position="220"/>
        <end position="350"/>
    </location>
</feature>
<dbReference type="Pfam" id="PF04932">
    <property type="entry name" value="Wzy_C"/>
    <property type="match status" value="1"/>
</dbReference>
<dbReference type="RefSeq" id="WP_188760316.1">
    <property type="nucleotide sequence ID" value="NZ_BMJB01000002.1"/>
</dbReference>
<evidence type="ECO:0000256" key="2">
    <source>
        <dbReference type="ARBA" id="ARBA00022692"/>
    </source>
</evidence>
<evidence type="ECO:0000313" key="7">
    <source>
        <dbReference type="EMBL" id="GGA76531.1"/>
    </source>
</evidence>
<keyword evidence="2 5" id="KW-0812">Transmembrane</keyword>
<evidence type="ECO:0000256" key="5">
    <source>
        <dbReference type="SAM" id="Phobius"/>
    </source>
</evidence>
<accession>A0A916RY77</accession>
<feature type="transmembrane region" description="Helical" evidence="5">
    <location>
        <begin position="212"/>
        <end position="229"/>
    </location>
</feature>
<dbReference type="PANTHER" id="PTHR37422:SF23">
    <property type="entry name" value="TEICHURONIC ACID BIOSYNTHESIS PROTEIN TUAE"/>
    <property type="match status" value="1"/>
</dbReference>
<reference evidence="7" key="1">
    <citation type="journal article" date="2014" name="Int. J. Syst. Evol. Microbiol.">
        <title>Complete genome sequence of Corynebacterium casei LMG S-19264T (=DSM 44701T), isolated from a smear-ripened cheese.</title>
        <authorList>
            <consortium name="US DOE Joint Genome Institute (JGI-PGF)"/>
            <person name="Walter F."/>
            <person name="Albersmeier A."/>
            <person name="Kalinowski J."/>
            <person name="Ruckert C."/>
        </authorList>
    </citation>
    <scope>NUCLEOTIDE SEQUENCE</scope>
    <source>
        <strain evidence="7">CGMCC 1.15447</strain>
    </source>
</reference>
<keyword evidence="4 5" id="KW-0472">Membrane</keyword>
<dbReference type="PANTHER" id="PTHR37422">
    <property type="entry name" value="TEICHURONIC ACID BIOSYNTHESIS PROTEIN TUAE"/>
    <property type="match status" value="1"/>
</dbReference>
<keyword evidence="8" id="KW-1185">Reference proteome</keyword>
<feature type="transmembrane region" description="Helical" evidence="5">
    <location>
        <begin position="49"/>
        <end position="72"/>
    </location>
</feature>
<feature type="transmembrane region" description="Helical" evidence="5">
    <location>
        <begin position="146"/>
        <end position="163"/>
    </location>
</feature>
<dbReference type="AlphaFoldDB" id="A0A916RY77"/>
<dbReference type="Proteomes" id="UP000648801">
    <property type="component" value="Unassembled WGS sequence"/>
</dbReference>
<protein>
    <recommendedName>
        <fullName evidence="6">O-antigen ligase-related domain-containing protein</fullName>
    </recommendedName>
</protein>
<dbReference type="GO" id="GO:0016020">
    <property type="term" value="C:membrane"/>
    <property type="evidence" value="ECO:0007669"/>
    <property type="project" value="UniProtKB-SubCell"/>
</dbReference>
<comment type="caution">
    <text evidence="7">The sequence shown here is derived from an EMBL/GenBank/DDBJ whole genome shotgun (WGS) entry which is preliminary data.</text>
</comment>
<keyword evidence="3 5" id="KW-1133">Transmembrane helix</keyword>
<evidence type="ECO:0000256" key="4">
    <source>
        <dbReference type="ARBA" id="ARBA00023136"/>
    </source>
</evidence>
<gene>
    <name evidence="7" type="ORF">GCM10011507_29910</name>
</gene>
<evidence type="ECO:0000313" key="8">
    <source>
        <dbReference type="Proteomes" id="UP000648801"/>
    </source>
</evidence>
<feature type="transmembrane region" description="Helical" evidence="5">
    <location>
        <begin position="375"/>
        <end position="393"/>
    </location>
</feature>
<feature type="transmembrane region" description="Helical" evidence="5">
    <location>
        <begin position="12"/>
        <end position="37"/>
    </location>
</feature>
<feature type="transmembrane region" description="Helical" evidence="5">
    <location>
        <begin position="334"/>
        <end position="354"/>
    </location>
</feature>
<feature type="transmembrane region" description="Helical" evidence="5">
    <location>
        <begin position="255"/>
        <end position="274"/>
    </location>
</feature>
<feature type="transmembrane region" description="Helical" evidence="5">
    <location>
        <begin position="117"/>
        <end position="137"/>
    </location>
</feature>
<feature type="transmembrane region" description="Helical" evidence="5">
    <location>
        <begin position="183"/>
        <end position="205"/>
    </location>
</feature>
<evidence type="ECO:0000256" key="3">
    <source>
        <dbReference type="ARBA" id="ARBA00022989"/>
    </source>
</evidence>
<evidence type="ECO:0000256" key="1">
    <source>
        <dbReference type="ARBA" id="ARBA00004141"/>
    </source>
</evidence>
<dbReference type="EMBL" id="BMJB01000002">
    <property type="protein sequence ID" value="GGA76531.1"/>
    <property type="molecule type" value="Genomic_DNA"/>
</dbReference>
<dbReference type="InterPro" id="IPR051533">
    <property type="entry name" value="WaaL-like"/>
</dbReference>